<sequence length="110" mass="12340">MGSDSPGRPKTVIGPAGEPLTIDDLPPPETKRWVIRRKAEVVAAVRNGLISLEDACKRYKLSVEEFLSWQRLIEEHGMRGLRTTRLQQYRRSPSEPSQAPERSLASKATS</sequence>
<dbReference type="Proteomes" id="UP000702544">
    <property type="component" value="Unassembled WGS sequence"/>
</dbReference>
<protein>
    <submittedName>
        <fullName evidence="2">DUF1153 domain-containing protein</fullName>
    </submittedName>
</protein>
<feature type="region of interest" description="Disordered" evidence="1">
    <location>
        <begin position="84"/>
        <end position="110"/>
    </location>
</feature>
<evidence type="ECO:0000313" key="2">
    <source>
        <dbReference type="EMBL" id="NIR76358.1"/>
    </source>
</evidence>
<dbReference type="InterPro" id="IPR010921">
    <property type="entry name" value="Trp_repressor/repl_initiator"/>
</dbReference>
<proteinExistence type="predicted"/>
<name>A0AAE4ZA14_9BACT</name>
<feature type="compositionally biased region" description="Polar residues" evidence="1">
    <location>
        <begin position="84"/>
        <end position="97"/>
    </location>
</feature>
<comment type="caution">
    <text evidence="2">The sequence shown here is derived from an EMBL/GenBank/DDBJ whole genome shotgun (WGS) entry which is preliminary data.</text>
</comment>
<accession>A0AAE4ZA14</accession>
<dbReference type="Pfam" id="PF06627">
    <property type="entry name" value="DUF1153"/>
    <property type="match status" value="1"/>
</dbReference>
<gene>
    <name evidence="2" type="ORF">GWO12_14795</name>
</gene>
<dbReference type="SUPFAM" id="SSF48295">
    <property type="entry name" value="TrpR-like"/>
    <property type="match status" value="1"/>
</dbReference>
<dbReference type="InterPro" id="IPR036388">
    <property type="entry name" value="WH-like_DNA-bd_sf"/>
</dbReference>
<reference evidence="2 3" key="1">
    <citation type="submission" date="2020-01" db="EMBL/GenBank/DDBJ databases">
        <title>Genomes assembled from Gulf of Kutch pelagic sediment metagenomes.</title>
        <authorList>
            <person name="Chandrashekar M."/>
            <person name="Mahajan M.S."/>
            <person name="Dave K.J."/>
            <person name="Vatsa P."/>
            <person name="Nathani N.M."/>
        </authorList>
    </citation>
    <scope>NUCLEOTIDE SEQUENCE [LARGE SCALE GENOMIC DNA]</scope>
    <source>
        <strain evidence="2">KS3-K002</strain>
    </source>
</reference>
<organism evidence="2 3">
    <name type="scientific">Candidatus Kutchimonas denitrificans</name>
    <dbReference type="NCBI Taxonomy" id="3056748"/>
    <lineage>
        <taxon>Bacteria</taxon>
        <taxon>Pseudomonadati</taxon>
        <taxon>Gemmatimonadota</taxon>
        <taxon>Gemmatimonadia</taxon>
        <taxon>Candidatus Palauibacterales</taxon>
        <taxon>Candidatus Palauibacteraceae</taxon>
        <taxon>Candidatus Kutchimonas</taxon>
    </lineage>
</organism>
<dbReference type="EMBL" id="JAACAK010000123">
    <property type="protein sequence ID" value="NIR76358.1"/>
    <property type="molecule type" value="Genomic_DNA"/>
</dbReference>
<dbReference type="InterPro" id="IPR009534">
    <property type="entry name" value="DUF1153"/>
</dbReference>
<feature type="region of interest" description="Disordered" evidence="1">
    <location>
        <begin position="1"/>
        <end position="28"/>
    </location>
</feature>
<dbReference type="Gene3D" id="1.10.10.10">
    <property type="entry name" value="Winged helix-like DNA-binding domain superfamily/Winged helix DNA-binding domain"/>
    <property type="match status" value="1"/>
</dbReference>
<dbReference type="GO" id="GO:0043565">
    <property type="term" value="F:sequence-specific DNA binding"/>
    <property type="evidence" value="ECO:0007669"/>
    <property type="project" value="InterPro"/>
</dbReference>
<evidence type="ECO:0000256" key="1">
    <source>
        <dbReference type="SAM" id="MobiDB-lite"/>
    </source>
</evidence>
<dbReference type="AlphaFoldDB" id="A0AAE4ZA14"/>
<evidence type="ECO:0000313" key="3">
    <source>
        <dbReference type="Proteomes" id="UP000702544"/>
    </source>
</evidence>